<evidence type="ECO:0000256" key="3">
    <source>
        <dbReference type="ARBA" id="ARBA00023163"/>
    </source>
</evidence>
<dbReference type="SUPFAM" id="SSF48498">
    <property type="entry name" value="Tetracyclin repressor-like, C-terminal domain"/>
    <property type="match status" value="1"/>
</dbReference>
<keyword evidence="1" id="KW-0805">Transcription regulation</keyword>
<dbReference type="Pfam" id="PF16925">
    <property type="entry name" value="TetR_C_13"/>
    <property type="match status" value="1"/>
</dbReference>
<dbReference type="InterPro" id="IPR036271">
    <property type="entry name" value="Tet_transcr_reg_TetR-rel_C_sf"/>
</dbReference>
<accession>A0ABS9TEG0</accession>
<dbReference type="InterPro" id="IPR001647">
    <property type="entry name" value="HTH_TetR"/>
</dbReference>
<dbReference type="SUPFAM" id="SSF46689">
    <property type="entry name" value="Homeodomain-like"/>
    <property type="match status" value="1"/>
</dbReference>
<dbReference type="InterPro" id="IPR009057">
    <property type="entry name" value="Homeodomain-like_sf"/>
</dbReference>
<comment type="caution">
    <text evidence="6">The sequence shown here is derived from an EMBL/GenBank/DDBJ whole genome shotgun (WGS) entry which is preliminary data.</text>
</comment>
<evidence type="ECO:0000256" key="4">
    <source>
        <dbReference type="PROSITE-ProRule" id="PRU00335"/>
    </source>
</evidence>
<dbReference type="PANTHER" id="PTHR47506:SF1">
    <property type="entry name" value="HTH-TYPE TRANSCRIPTIONAL REGULATOR YJDC"/>
    <property type="match status" value="1"/>
</dbReference>
<evidence type="ECO:0000256" key="1">
    <source>
        <dbReference type="ARBA" id="ARBA00023015"/>
    </source>
</evidence>
<evidence type="ECO:0000313" key="7">
    <source>
        <dbReference type="Proteomes" id="UP001299970"/>
    </source>
</evidence>
<keyword evidence="2 4" id="KW-0238">DNA-binding</keyword>
<evidence type="ECO:0000259" key="5">
    <source>
        <dbReference type="PROSITE" id="PS50977"/>
    </source>
</evidence>
<reference evidence="6 7" key="1">
    <citation type="submission" date="2022-03" db="EMBL/GenBank/DDBJ databases">
        <title>Pseudonocardia alaer sp. nov., a novel actinomycete isolated from reed forest soil.</title>
        <authorList>
            <person name="Wang L."/>
        </authorList>
    </citation>
    <scope>NUCLEOTIDE SEQUENCE [LARGE SCALE GENOMIC DNA]</scope>
    <source>
        <strain evidence="6 7">Y-16303</strain>
    </source>
</reference>
<evidence type="ECO:0000313" key="6">
    <source>
        <dbReference type="EMBL" id="MCH6166929.1"/>
    </source>
</evidence>
<dbReference type="Gene3D" id="1.10.357.10">
    <property type="entry name" value="Tetracycline Repressor, domain 2"/>
    <property type="match status" value="1"/>
</dbReference>
<organism evidence="6 7">
    <name type="scientific">Pseudonocardia alaniniphila</name>
    <dbReference type="NCBI Taxonomy" id="75291"/>
    <lineage>
        <taxon>Bacteria</taxon>
        <taxon>Bacillati</taxon>
        <taxon>Actinomycetota</taxon>
        <taxon>Actinomycetes</taxon>
        <taxon>Pseudonocardiales</taxon>
        <taxon>Pseudonocardiaceae</taxon>
        <taxon>Pseudonocardia</taxon>
    </lineage>
</organism>
<dbReference type="InterPro" id="IPR011075">
    <property type="entry name" value="TetR_C"/>
</dbReference>
<dbReference type="Proteomes" id="UP001299970">
    <property type="component" value="Unassembled WGS sequence"/>
</dbReference>
<feature type="DNA-binding region" description="H-T-H motif" evidence="4">
    <location>
        <begin position="31"/>
        <end position="50"/>
    </location>
</feature>
<dbReference type="PROSITE" id="PS50977">
    <property type="entry name" value="HTH_TETR_2"/>
    <property type="match status" value="1"/>
</dbReference>
<gene>
    <name evidence="6" type="ORF">MMF94_14670</name>
</gene>
<dbReference type="Pfam" id="PF00440">
    <property type="entry name" value="TetR_N"/>
    <property type="match status" value="1"/>
</dbReference>
<dbReference type="Gene3D" id="1.10.10.60">
    <property type="entry name" value="Homeodomain-like"/>
    <property type="match status" value="1"/>
</dbReference>
<evidence type="ECO:0000256" key="2">
    <source>
        <dbReference type="ARBA" id="ARBA00023125"/>
    </source>
</evidence>
<feature type="domain" description="HTH tetR-type" evidence="5">
    <location>
        <begin position="8"/>
        <end position="68"/>
    </location>
</feature>
<dbReference type="RefSeq" id="WP_241036963.1">
    <property type="nucleotide sequence ID" value="NZ_BAAAJF010000036.1"/>
</dbReference>
<keyword evidence="3" id="KW-0804">Transcription</keyword>
<protein>
    <submittedName>
        <fullName evidence="6">TetR/AcrR family transcriptional regulator</fullName>
    </submittedName>
</protein>
<sequence>MRTGRPREFDLDQKLDSAVLVFWRQGYEGTAISDLTDALGINRPSLYAAFGNKESLFRRVLERYSEQRAVYLLESLKEPTARSVVEHLLRGASEATTGRGLPNGCLLVQGALATGPDSDPIRQELDASRRSGEAAIQARLRRAQDEGDLPPDADTAELARYVCTLLQGIAVQAAGGATRAQLYRVCEMTMAGWDTLVAASTS</sequence>
<dbReference type="EMBL" id="JAKXMK010000011">
    <property type="protein sequence ID" value="MCH6166929.1"/>
    <property type="molecule type" value="Genomic_DNA"/>
</dbReference>
<name>A0ABS9TEG0_9PSEU</name>
<dbReference type="PANTHER" id="PTHR47506">
    <property type="entry name" value="TRANSCRIPTIONAL REGULATORY PROTEIN"/>
    <property type="match status" value="1"/>
</dbReference>
<proteinExistence type="predicted"/>
<keyword evidence="7" id="KW-1185">Reference proteome</keyword>